<feature type="region of interest" description="Disordered" evidence="1">
    <location>
        <begin position="1"/>
        <end position="51"/>
    </location>
</feature>
<dbReference type="EMBL" id="OX459937">
    <property type="protein sequence ID" value="CAI9152230.1"/>
    <property type="molecule type" value="Genomic_DNA"/>
</dbReference>
<name>A0ABN8XS59_RANTA</name>
<sequence>MARRAGAQSKLNLHLGAPSGRSARRGHRSPLMASSKCGAAASSPRVSAPPPSPSAVCKMVFTKVNIGCPHHPGTPAGSPRWPPRARGRIRAAQASSLLSQRTPPRGDACEPDPAGPHPRLPRALSPWTLQAAPTVERGDFGLTPGWDVCIIWAGPFTSSALGSHF</sequence>
<reference evidence="2" key="1">
    <citation type="submission" date="2023-04" db="EMBL/GenBank/DDBJ databases">
        <authorList>
            <consortium name="ELIXIR-Norway"/>
        </authorList>
    </citation>
    <scope>NUCLEOTIDE SEQUENCE [LARGE SCALE GENOMIC DNA]</scope>
</reference>
<dbReference type="Proteomes" id="UP001176941">
    <property type="component" value="Chromosome 1"/>
</dbReference>
<protein>
    <submittedName>
        <fullName evidence="2">Uncharacterized protein</fullName>
    </submittedName>
</protein>
<evidence type="ECO:0000313" key="3">
    <source>
        <dbReference type="Proteomes" id="UP001176941"/>
    </source>
</evidence>
<organism evidence="2 3">
    <name type="scientific">Rangifer tarandus platyrhynchus</name>
    <name type="common">Svalbard reindeer</name>
    <dbReference type="NCBI Taxonomy" id="3082113"/>
    <lineage>
        <taxon>Eukaryota</taxon>
        <taxon>Metazoa</taxon>
        <taxon>Chordata</taxon>
        <taxon>Craniata</taxon>
        <taxon>Vertebrata</taxon>
        <taxon>Euteleostomi</taxon>
        <taxon>Mammalia</taxon>
        <taxon>Eutheria</taxon>
        <taxon>Laurasiatheria</taxon>
        <taxon>Artiodactyla</taxon>
        <taxon>Ruminantia</taxon>
        <taxon>Pecora</taxon>
        <taxon>Cervidae</taxon>
        <taxon>Odocoileinae</taxon>
        <taxon>Rangifer</taxon>
    </lineage>
</organism>
<evidence type="ECO:0000256" key="1">
    <source>
        <dbReference type="SAM" id="MobiDB-lite"/>
    </source>
</evidence>
<evidence type="ECO:0000313" key="2">
    <source>
        <dbReference type="EMBL" id="CAI9152230.1"/>
    </source>
</evidence>
<feature type="compositionally biased region" description="Polar residues" evidence="1">
    <location>
        <begin position="93"/>
        <end position="102"/>
    </location>
</feature>
<proteinExistence type="predicted"/>
<gene>
    <name evidence="2" type="ORF">MRATA1EN1_LOCUS1192</name>
</gene>
<feature type="region of interest" description="Disordered" evidence="1">
    <location>
        <begin position="70"/>
        <end position="123"/>
    </location>
</feature>
<accession>A0ABN8XS59</accession>
<keyword evidence="3" id="KW-1185">Reference proteome</keyword>